<evidence type="ECO:0000256" key="6">
    <source>
        <dbReference type="ARBA" id="ARBA00022989"/>
    </source>
</evidence>
<dbReference type="Pfam" id="PF00528">
    <property type="entry name" value="BPD_transp_1"/>
    <property type="match status" value="1"/>
</dbReference>
<feature type="transmembrane region" description="Helical" evidence="8">
    <location>
        <begin position="225"/>
        <end position="248"/>
    </location>
</feature>
<comment type="subcellular location">
    <subcellularLocation>
        <location evidence="1">Cell inner membrane</location>
        <topology evidence="1">Multi-pass membrane protein</topology>
    </subcellularLocation>
</comment>
<evidence type="ECO:0000256" key="2">
    <source>
        <dbReference type="ARBA" id="ARBA00022448"/>
    </source>
</evidence>
<dbReference type="InterPro" id="IPR000515">
    <property type="entry name" value="MetI-like"/>
</dbReference>
<feature type="domain" description="ABC transmembrane type-1" evidence="9">
    <location>
        <begin position="87"/>
        <end position="303"/>
    </location>
</feature>
<evidence type="ECO:0000256" key="1">
    <source>
        <dbReference type="ARBA" id="ARBA00004429"/>
    </source>
</evidence>
<dbReference type="SUPFAM" id="SSF161098">
    <property type="entry name" value="MetI-like"/>
    <property type="match status" value="1"/>
</dbReference>
<gene>
    <name evidence="10" type="ORF">UFOPK3167_00598</name>
</gene>
<feature type="transmembrane region" description="Helical" evidence="8">
    <location>
        <begin position="29"/>
        <end position="53"/>
    </location>
</feature>
<keyword evidence="4" id="KW-0997">Cell inner membrane</keyword>
<feature type="transmembrane region" description="Helical" evidence="8">
    <location>
        <begin position="281"/>
        <end position="300"/>
    </location>
</feature>
<dbReference type="GO" id="GO:0055085">
    <property type="term" value="P:transmembrane transport"/>
    <property type="evidence" value="ECO:0007669"/>
    <property type="project" value="InterPro"/>
</dbReference>
<dbReference type="InterPro" id="IPR035906">
    <property type="entry name" value="MetI-like_sf"/>
</dbReference>
<evidence type="ECO:0000259" key="9">
    <source>
        <dbReference type="PROSITE" id="PS50928"/>
    </source>
</evidence>
<name>A0A6J6ZZL5_9ZZZZ</name>
<dbReference type="PANTHER" id="PTHR43357">
    <property type="entry name" value="INNER MEMBRANE ABC TRANSPORTER PERMEASE PROTEIN YDCV"/>
    <property type="match status" value="1"/>
</dbReference>
<evidence type="ECO:0000256" key="4">
    <source>
        <dbReference type="ARBA" id="ARBA00022519"/>
    </source>
</evidence>
<feature type="transmembrane region" description="Helical" evidence="8">
    <location>
        <begin position="87"/>
        <end position="112"/>
    </location>
</feature>
<reference evidence="10" key="1">
    <citation type="submission" date="2020-05" db="EMBL/GenBank/DDBJ databases">
        <authorList>
            <person name="Chiriac C."/>
            <person name="Salcher M."/>
            <person name="Ghai R."/>
            <person name="Kavagutti S V."/>
        </authorList>
    </citation>
    <scope>NUCLEOTIDE SEQUENCE</scope>
</reference>
<proteinExistence type="predicted"/>
<dbReference type="PROSITE" id="PS50928">
    <property type="entry name" value="ABC_TM1"/>
    <property type="match status" value="1"/>
</dbReference>
<dbReference type="AlphaFoldDB" id="A0A6J6ZZL5"/>
<keyword evidence="2" id="KW-0813">Transport</keyword>
<keyword evidence="6 8" id="KW-1133">Transmembrane helix</keyword>
<accession>A0A6J6ZZL5</accession>
<evidence type="ECO:0000256" key="5">
    <source>
        <dbReference type="ARBA" id="ARBA00022692"/>
    </source>
</evidence>
<protein>
    <submittedName>
        <fullName evidence="10">Unannotated protein</fullName>
    </submittedName>
</protein>
<evidence type="ECO:0000256" key="3">
    <source>
        <dbReference type="ARBA" id="ARBA00022475"/>
    </source>
</evidence>
<keyword evidence="7 8" id="KW-0472">Membrane</keyword>
<dbReference type="CDD" id="cd06261">
    <property type="entry name" value="TM_PBP2"/>
    <property type="match status" value="1"/>
</dbReference>
<dbReference type="EMBL" id="CAFABF010000020">
    <property type="protein sequence ID" value="CAB4825769.1"/>
    <property type="molecule type" value="Genomic_DNA"/>
</dbReference>
<evidence type="ECO:0000256" key="7">
    <source>
        <dbReference type="ARBA" id="ARBA00023136"/>
    </source>
</evidence>
<dbReference type="GO" id="GO:0005886">
    <property type="term" value="C:plasma membrane"/>
    <property type="evidence" value="ECO:0007669"/>
    <property type="project" value="UniProtKB-SubCell"/>
</dbReference>
<keyword evidence="5 8" id="KW-0812">Transmembrane</keyword>
<sequence>MTNSNITAPTPSFMPKFGRSKTKLRERKVIWLILPTVLVLITLFVGGFVFGILQSVGFFSVISDSEQKISFDAYLAAFQNETVRSGIILTFRVAILSTVLSTVIALAISLMISRTKRFQSVLISITQFNIPIPHVVAATGILLTFSQSGIVSRLTNHFGITDGSSDFPIITNDPFGYGIIMSYLWKEVPFLCVLILSALRGPVTNLDETAKTLGASYGFRLRKVILPYIFPSILSGTIIVFAFSFGSYEVPYLLGEPYPSTVSVVAYQLYTNRDLANRPTAMALATITSVVIGLLVYAYMKLTQQEGRK</sequence>
<evidence type="ECO:0000313" key="10">
    <source>
        <dbReference type="EMBL" id="CAB4825769.1"/>
    </source>
</evidence>
<dbReference type="PANTHER" id="PTHR43357:SF4">
    <property type="entry name" value="INNER MEMBRANE ABC TRANSPORTER PERMEASE PROTEIN YDCV"/>
    <property type="match status" value="1"/>
</dbReference>
<evidence type="ECO:0000256" key="8">
    <source>
        <dbReference type="SAM" id="Phobius"/>
    </source>
</evidence>
<dbReference type="Gene3D" id="1.10.3720.10">
    <property type="entry name" value="MetI-like"/>
    <property type="match status" value="1"/>
</dbReference>
<keyword evidence="3" id="KW-1003">Cell membrane</keyword>
<organism evidence="10">
    <name type="scientific">freshwater metagenome</name>
    <dbReference type="NCBI Taxonomy" id="449393"/>
    <lineage>
        <taxon>unclassified sequences</taxon>
        <taxon>metagenomes</taxon>
        <taxon>ecological metagenomes</taxon>
    </lineage>
</organism>